<reference evidence="2" key="2">
    <citation type="submission" date="2013-11" db="EMBL/GenBank/DDBJ databases">
        <title>The Genome Sequence of Phytophthora parasitica CJ05E6.</title>
        <authorList>
            <consortium name="The Broad Institute Genomics Platform"/>
            <person name="Russ C."/>
            <person name="Tyler B."/>
            <person name="Panabieres F."/>
            <person name="Shan W."/>
            <person name="Tripathy S."/>
            <person name="Grunwald N."/>
            <person name="Machado M."/>
            <person name="Johnson C.S."/>
            <person name="Arredondo F."/>
            <person name="Hong C."/>
            <person name="Coffey M."/>
            <person name="Young S.K."/>
            <person name="Zeng Q."/>
            <person name="Gargeya S."/>
            <person name="Fitzgerald M."/>
            <person name="Abouelleil A."/>
            <person name="Alvarado L."/>
            <person name="Chapman S.B."/>
            <person name="Gainer-Dewar J."/>
            <person name="Goldberg J."/>
            <person name="Griggs A."/>
            <person name="Gujja S."/>
            <person name="Hansen M."/>
            <person name="Howarth C."/>
            <person name="Imamovic A."/>
            <person name="Ireland A."/>
            <person name="Larimer J."/>
            <person name="McCowan C."/>
            <person name="Murphy C."/>
            <person name="Pearson M."/>
            <person name="Poon T.W."/>
            <person name="Priest M."/>
            <person name="Roberts A."/>
            <person name="Saif S."/>
            <person name="Shea T."/>
            <person name="Sykes S."/>
            <person name="Wortman J."/>
            <person name="Nusbaum C."/>
            <person name="Birren B."/>
        </authorList>
    </citation>
    <scope>NUCLEOTIDE SEQUENCE [LARGE SCALE GENOMIC DNA]</scope>
    <source>
        <strain evidence="2">CJ05E6</strain>
    </source>
</reference>
<protein>
    <recommendedName>
        <fullName evidence="3">PPM-type phosphatase domain-containing protein</fullName>
    </recommendedName>
</protein>
<evidence type="ECO:0008006" key="3">
    <source>
        <dbReference type="Google" id="ProtNLM"/>
    </source>
</evidence>
<evidence type="ECO:0000313" key="1">
    <source>
        <dbReference type="EMBL" id="ETK83027.1"/>
    </source>
</evidence>
<dbReference type="Proteomes" id="UP000053236">
    <property type="component" value="Unassembled WGS sequence"/>
</dbReference>
<dbReference type="EMBL" id="KI687101">
    <property type="protein sequence ID" value="ETK83027.1"/>
    <property type="molecule type" value="Genomic_DNA"/>
</dbReference>
<reference evidence="1" key="1">
    <citation type="submission" date="2013-11" db="EMBL/GenBank/DDBJ databases">
        <title>The Genome Sequence of Phytophthora parasitica CJ02B3.</title>
        <authorList>
            <consortium name="The Broad Institute Genomics Platform"/>
            <person name="Russ C."/>
            <person name="Tyler B."/>
            <person name="Panabieres F."/>
            <person name="Shan W."/>
            <person name="Tripathy S."/>
            <person name="Grunwald N."/>
            <person name="Machado M."/>
            <person name="Johnson C.S."/>
            <person name="Arredondo F."/>
            <person name="Hong C."/>
            <person name="Coffey M."/>
            <person name="Young S.K."/>
            <person name="Zeng Q."/>
            <person name="Gargeya S."/>
            <person name="Fitzgerald M."/>
            <person name="Abouelleil A."/>
            <person name="Alvarado L."/>
            <person name="Chapman S.B."/>
            <person name="Gainer-Dewar J."/>
            <person name="Goldberg J."/>
            <person name="Griggs A."/>
            <person name="Gujja S."/>
            <person name="Hansen M."/>
            <person name="Howarth C."/>
            <person name="Imamovic A."/>
            <person name="Ireland A."/>
            <person name="Larimer J."/>
            <person name="McCowan C."/>
            <person name="Murphy C."/>
            <person name="Pearson M."/>
            <person name="Poon T.W."/>
            <person name="Priest M."/>
            <person name="Roberts A."/>
            <person name="Saif S."/>
            <person name="Shea T."/>
            <person name="Sykes S."/>
            <person name="Wortman J."/>
            <person name="Nusbaum C."/>
            <person name="Birren B."/>
        </authorList>
    </citation>
    <scope>NUCLEOTIDE SEQUENCE [LARGE SCALE GENOMIC DNA]</scope>
    <source>
        <strain evidence="1">CJ02B3</strain>
    </source>
</reference>
<organism evidence="1">
    <name type="scientific">Phytophthora nicotianae</name>
    <name type="common">Potato buckeye rot agent</name>
    <name type="synonym">Phytophthora parasitica</name>
    <dbReference type="NCBI Taxonomy" id="4792"/>
    <lineage>
        <taxon>Eukaryota</taxon>
        <taxon>Sar</taxon>
        <taxon>Stramenopiles</taxon>
        <taxon>Oomycota</taxon>
        <taxon>Peronosporomycetes</taxon>
        <taxon>Peronosporales</taxon>
        <taxon>Peronosporaceae</taxon>
        <taxon>Phytophthora</taxon>
    </lineage>
</organism>
<gene>
    <name evidence="1" type="ORF">L915_11680</name>
    <name evidence="2" type="ORF">L916_11600</name>
</gene>
<accession>W2GJ50</accession>
<proteinExistence type="predicted"/>
<sequence length="31" mass="3594">MLVTATDGIWRVWNNNDTIDITMNELDARSQ</sequence>
<name>W2GJ50_PHYNI</name>
<dbReference type="Proteomes" id="UP000053864">
    <property type="component" value="Unassembled WGS sequence"/>
</dbReference>
<evidence type="ECO:0000313" key="2">
    <source>
        <dbReference type="EMBL" id="ETL36411.1"/>
    </source>
</evidence>
<dbReference type="EMBL" id="KI673792">
    <property type="protein sequence ID" value="ETL36411.1"/>
    <property type="molecule type" value="Genomic_DNA"/>
</dbReference>
<dbReference type="AlphaFoldDB" id="W2GJ50"/>